<sequence>MNAVDEIEKVVGRTVRRDIGRLVEAAEGDLGRAARSIAEHPAPHVGVICGFFVRHAEPPSPETDGLNGMGQLAAGLREAGVPVTVITDAPCAKAVWAVTKVLPHPVDLEVVAVDDAAVRGLRDRLERAGHPLTHLVAIERCSLGSDGRPHREHGWDISGDTAALDLLYEDEGWTAPWTTIGIGDGGNEIGLGKLPRRILEEDIPNGPLVAATTVAEHAIVAGVANWGAYGLLGALAALRPDLAPQLLKHFTARTEHAILDAAVHIGQAIDDSRVDRPGQLQMTIDRLPLEEHVGIIEAVHRIASTAIAAR</sequence>
<dbReference type="Pfam" id="PF14336">
    <property type="entry name" value="GLUCM-like_C"/>
    <property type="match status" value="1"/>
</dbReference>
<reference evidence="2 3" key="1">
    <citation type="submission" date="2021-03" db="EMBL/GenBank/DDBJ databases">
        <title>Sequencing the genomes of 1000 actinobacteria strains.</title>
        <authorList>
            <person name="Klenk H.-P."/>
        </authorList>
    </citation>
    <scope>NUCLEOTIDE SEQUENCE [LARGE SCALE GENOMIC DNA]</scope>
    <source>
        <strain evidence="2 3">DSM 45510</strain>
    </source>
</reference>
<evidence type="ECO:0000259" key="1">
    <source>
        <dbReference type="Pfam" id="PF14336"/>
    </source>
</evidence>
<dbReference type="PANTHER" id="PTHR32022:SF10">
    <property type="entry name" value="D-GLUTAMATE CYCLASE, MITOCHONDRIAL"/>
    <property type="match status" value="1"/>
</dbReference>
<dbReference type="Gene3D" id="3.90.1640.20">
    <property type="entry name" value="TON_0340"/>
    <property type="match status" value="1"/>
</dbReference>
<dbReference type="InterPro" id="IPR025504">
    <property type="entry name" value="GLUCM_C"/>
</dbReference>
<dbReference type="RefSeq" id="WP_209666776.1">
    <property type="nucleotide sequence ID" value="NZ_JAGGMS010000001.1"/>
</dbReference>
<dbReference type="PANTHER" id="PTHR32022">
    <property type="entry name" value="D-GLUTAMATE CYCLASE, MITOCHONDRIAL"/>
    <property type="match status" value="1"/>
</dbReference>
<protein>
    <recommendedName>
        <fullName evidence="1">D-glutamate cyclase-like C-terminal domain-containing protein</fullName>
    </recommendedName>
</protein>
<evidence type="ECO:0000313" key="3">
    <source>
        <dbReference type="Proteomes" id="UP000741013"/>
    </source>
</evidence>
<dbReference type="Proteomes" id="UP000741013">
    <property type="component" value="Unassembled WGS sequence"/>
</dbReference>
<comment type="caution">
    <text evidence="2">The sequence shown here is derived from an EMBL/GenBank/DDBJ whole genome shotgun (WGS) entry which is preliminary data.</text>
</comment>
<organism evidence="2 3">
    <name type="scientific">Amycolatopsis magusensis</name>
    <dbReference type="NCBI Taxonomy" id="882444"/>
    <lineage>
        <taxon>Bacteria</taxon>
        <taxon>Bacillati</taxon>
        <taxon>Actinomycetota</taxon>
        <taxon>Actinomycetes</taxon>
        <taxon>Pseudonocardiales</taxon>
        <taxon>Pseudonocardiaceae</taxon>
        <taxon>Amycolatopsis</taxon>
    </lineage>
</organism>
<accession>A0ABS4PW38</accession>
<evidence type="ECO:0000313" key="2">
    <source>
        <dbReference type="EMBL" id="MBP2183625.1"/>
    </source>
</evidence>
<feature type="domain" description="D-glutamate cyclase-like C-terminal" evidence="1">
    <location>
        <begin position="11"/>
        <end position="298"/>
    </location>
</feature>
<proteinExistence type="predicted"/>
<name>A0ABS4PW38_9PSEU</name>
<dbReference type="EMBL" id="JAGGMS010000001">
    <property type="protein sequence ID" value="MBP2183625.1"/>
    <property type="molecule type" value="Genomic_DNA"/>
</dbReference>
<keyword evidence="3" id="KW-1185">Reference proteome</keyword>
<gene>
    <name evidence="2" type="ORF">JOM49_005151</name>
</gene>